<feature type="compositionally biased region" description="Basic and acidic residues" evidence="1">
    <location>
        <begin position="148"/>
        <end position="159"/>
    </location>
</feature>
<gene>
    <name evidence="2" type="ORF">AMTR_s00048p00188390</name>
</gene>
<feature type="compositionally biased region" description="Polar residues" evidence="1">
    <location>
        <begin position="112"/>
        <end position="146"/>
    </location>
</feature>
<keyword evidence="3" id="KW-1185">Reference proteome</keyword>
<feature type="region of interest" description="Disordered" evidence="1">
    <location>
        <begin position="105"/>
        <end position="159"/>
    </location>
</feature>
<dbReference type="Proteomes" id="UP000017836">
    <property type="component" value="Unassembled WGS sequence"/>
</dbReference>
<reference evidence="3" key="1">
    <citation type="journal article" date="2013" name="Science">
        <title>The Amborella genome and the evolution of flowering plants.</title>
        <authorList>
            <consortium name="Amborella Genome Project"/>
        </authorList>
    </citation>
    <scope>NUCLEOTIDE SEQUENCE [LARGE SCALE GENOMIC DNA]</scope>
</reference>
<organism evidence="2 3">
    <name type="scientific">Amborella trichopoda</name>
    <dbReference type="NCBI Taxonomy" id="13333"/>
    <lineage>
        <taxon>Eukaryota</taxon>
        <taxon>Viridiplantae</taxon>
        <taxon>Streptophyta</taxon>
        <taxon>Embryophyta</taxon>
        <taxon>Tracheophyta</taxon>
        <taxon>Spermatophyta</taxon>
        <taxon>Magnoliopsida</taxon>
        <taxon>Amborellales</taxon>
        <taxon>Amborellaceae</taxon>
        <taxon>Amborella</taxon>
    </lineage>
</organism>
<name>U5CZN7_AMBTC</name>
<dbReference type="HOGENOM" id="CLU_1663141_0_0_1"/>
<evidence type="ECO:0000256" key="1">
    <source>
        <dbReference type="SAM" id="MobiDB-lite"/>
    </source>
</evidence>
<dbReference type="AlphaFoldDB" id="U5CZN7"/>
<evidence type="ECO:0000313" key="3">
    <source>
        <dbReference type="Proteomes" id="UP000017836"/>
    </source>
</evidence>
<proteinExistence type="predicted"/>
<dbReference type="EMBL" id="KI392502">
    <property type="protein sequence ID" value="ERN15624.1"/>
    <property type="molecule type" value="Genomic_DNA"/>
</dbReference>
<evidence type="ECO:0000313" key="2">
    <source>
        <dbReference type="EMBL" id="ERN15624.1"/>
    </source>
</evidence>
<dbReference type="Gramene" id="ERN15624">
    <property type="protein sequence ID" value="ERN15624"/>
    <property type="gene ID" value="AMTR_s00048p00188390"/>
</dbReference>
<accession>U5CZN7</accession>
<sequence>MQGILQSWWLLQAWRNHKPSLNRPSNSGKVDLISREEAMSSELLEDVQHPLKRMRVEQSESAIPSFTNEDCTNEVQYPISEVCDIEKAKTGVQIKEPGFVDVGSSRPFCHESQGNKLENGMEHTSQVKGDISFTSSGGLSSQATNEDCTERNECQTEIN</sequence>
<protein>
    <submittedName>
        <fullName evidence="2">Uncharacterized protein</fullName>
    </submittedName>
</protein>